<dbReference type="GO" id="GO:0000209">
    <property type="term" value="P:protein polyubiquitination"/>
    <property type="evidence" value="ECO:0007669"/>
    <property type="project" value="TreeGrafter"/>
</dbReference>
<dbReference type="KEGG" id="bbel:109462295"/>
<dbReference type="InterPro" id="IPR011042">
    <property type="entry name" value="6-blade_b-propeller_TolB-like"/>
</dbReference>
<evidence type="ECO:0000256" key="3">
    <source>
        <dbReference type="SAM" id="MobiDB-lite"/>
    </source>
</evidence>
<accession>A0A6P4XUS5</accession>
<organism evidence="4 5">
    <name type="scientific">Branchiostoma belcheri</name>
    <name type="common">Amphioxus</name>
    <dbReference type="NCBI Taxonomy" id="7741"/>
    <lineage>
        <taxon>Eukaryota</taxon>
        <taxon>Metazoa</taxon>
        <taxon>Chordata</taxon>
        <taxon>Cephalochordata</taxon>
        <taxon>Leptocardii</taxon>
        <taxon>Amphioxiformes</taxon>
        <taxon>Branchiostomatidae</taxon>
        <taxon>Branchiostoma</taxon>
    </lineage>
</organism>
<name>A0A6P4XUS5_BRABE</name>
<feature type="compositionally biased region" description="Polar residues" evidence="3">
    <location>
        <begin position="161"/>
        <end position="178"/>
    </location>
</feature>
<feature type="repeat" description="NHL" evidence="2">
    <location>
        <begin position="219"/>
        <end position="259"/>
    </location>
</feature>
<dbReference type="GeneID" id="109462295"/>
<dbReference type="OrthoDB" id="342730at2759"/>
<gene>
    <name evidence="5" type="primary">LOC109462295</name>
</gene>
<dbReference type="Gene3D" id="2.120.10.30">
    <property type="entry name" value="TolB, C-terminal domain"/>
    <property type="match status" value="1"/>
</dbReference>
<dbReference type="CDD" id="cd05819">
    <property type="entry name" value="NHL"/>
    <property type="match status" value="1"/>
</dbReference>
<dbReference type="PANTHER" id="PTHR24104">
    <property type="entry name" value="E3 UBIQUITIN-PROTEIN LIGASE NHLRC1-RELATED"/>
    <property type="match status" value="1"/>
</dbReference>
<proteinExistence type="predicted"/>
<dbReference type="Proteomes" id="UP000515135">
    <property type="component" value="Unplaced"/>
</dbReference>
<dbReference type="PROSITE" id="PS51125">
    <property type="entry name" value="NHL"/>
    <property type="match status" value="1"/>
</dbReference>
<protein>
    <submittedName>
        <fullName evidence="5">Uncharacterized protein LOC109462295</fullName>
    </submittedName>
</protein>
<feature type="region of interest" description="Disordered" evidence="3">
    <location>
        <begin position="1"/>
        <end position="33"/>
    </location>
</feature>
<keyword evidence="4" id="KW-1185">Reference proteome</keyword>
<dbReference type="RefSeq" id="XP_019614384.1">
    <property type="nucleotide sequence ID" value="XM_019758825.1"/>
</dbReference>
<sequence length="496" mass="54749">MKEERETASHTGNTVEDFNKSARSENLPSRGIYIADNNEAENVVTYQVEDTCREEASVNAYECGEDVDDVTENDNATDTDIDGTQPENVLNQLEDDAESVHDVWPCISPYAVAYSQYGLTAADRTDQRRHDDIYQPYAVVYEEQDGPTADQASTSRRRSVPNAQGVSTNAAFPSTSSDADGDRKDGLTSNPMYVPNVPQPKVAGGVGDKESEPPMRVAFGDTGKAPGEFCGPNGVVVSPRNEIFVTDKHNRRVQVFSMKGAYLRQFPTVVSENQLDTMKPECIAIDADCHLWVVGKNNSSYAYVVQYTKTGHRTRTIQPSFPNNTFHGVAVNAHRKHVIVAETWKYYDTIKVLLFNGTVVRTFGKFNRYMPIRIATDTQGNILVSDWDRGPHVRVYNETGQYLFSIGRKGQDSPFWPVVSPVAGMCVDKLGQFIIAFGDDGSCALFSCVELYSPRGEHVRPIATNLTSAYGVAVGPDGQLVVASWSDDMVVVLPDY</sequence>
<dbReference type="GO" id="GO:0061630">
    <property type="term" value="F:ubiquitin protein ligase activity"/>
    <property type="evidence" value="ECO:0007669"/>
    <property type="project" value="TreeGrafter"/>
</dbReference>
<evidence type="ECO:0000313" key="5">
    <source>
        <dbReference type="RefSeq" id="XP_019614384.1"/>
    </source>
</evidence>
<dbReference type="InterPro" id="IPR001258">
    <property type="entry name" value="NHL_repeat"/>
</dbReference>
<dbReference type="SUPFAM" id="SSF101898">
    <property type="entry name" value="NHL repeat"/>
    <property type="match status" value="1"/>
</dbReference>
<keyword evidence="1" id="KW-0677">Repeat</keyword>
<dbReference type="Pfam" id="PF01436">
    <property type="entry name" value="NHL"/>
    <property type="match status" value="1"/>
</dbReference>
<reference evidence="5" key="1">
    <citation type="submission" date="2025-08" db="UniProtKB">
        <authorList>
            <consortium name="RefSeq"/>
        </authorList>
    </citation>
    <scope>IDENTIFICATION</scope>
    <source>
        <tissue evidence="5">Gonad</tissue>
    </source>
</reference>
<feature type="region of interest" description="Disordered" evidence="3">
    <location>
        <begin position="139"/>
        <end position="199"/>
    </location>
</feature>
<evidence type="ECO:0000256" key="1">
    <source>
        <dbReference type="ARBA" id="ARBA00022737"/>
    </source>
</evidence>
<dbReference type="InterPro" id="IPR050952">
    <property type="entry name" value="TRIM-NHL_E3_ligases"/>
</dbReference>
<dbReference type="GO" id="GO:0043161">
    <property type="term" value="P:proteasome-mediated ubiquitin-dependent protein catabolic process"/>
    <property type="evidence" value="ECO:0007669"/>
    <property type="project" value="TreeGrafter"/>
</dbReference>
<evidence type="ECO:0000256" key="2">
    <source>
        <dbReference type="PROSITE-ProRule" id="PRU00504"/>
    </source>
</evidence>
<dbReference type="AlphaFoldDB" id="A0A6P4XUS5"/>
<evidence type="ECO:0000313" key="4">
    <source>
        <dbReference type="Proteomes" id="UP000515135"/>
    </source>
</evidence>
<dbReference type="PANTHER" id="PTHR24104:SF50">
    <property type="entry name" value="SMP-30_GLUCONOLACTONASE_LRE-LIKE REGION DOMAIN-CONTAINING PROTEIN"/>
    <property type="match status" value="1"/>
</dbReference>